<dbReference type="AlphaFoldDB" id="A0A5S4EGS2"/>
<sequence length="241" mass="26609">MSLYRASDVLMKHREVIETRLFSTARTLFDLQETVTLYDLSNTYFEGEAKHNRRARRGRSKEKRSDCPLVTLGLVLDGSGFVRRLQTFAVNVSEPATLASMLAGLATPAGALVVMDAGIATDAKVTWLVEHGYRYLVVRRGGMRQFDETSSVTIETAGEELLHLQKELSPDGKELCLYCHSPNRQLQEEAMLAQSCGRFETGLHPGCTEWPAQHALSHCLGISPRVVLRSGSDQRNAAASG</sequence>
<reference evidence="1 2" key="1">
    <citation type="submission" date="2019-04" db="EMBL/GenBank/DDBJ databases">
        <title>A novel phosphate-accumulating bacterium identified in bioreactor for phosphate removal from wastewater.</title>
        <authorList>
            <person name="Kotlyarov R.Y."/>
            <person name="Beletsky A.V."/>
            <person name="Kallistova A.Y."/>
            <person name="Dorofeev A.G."/>
            <person name="Nikolaev Y.Y."/>
            <person name="Pimenov N.V."/>
            <person name="Ravin N.V."/>
            <person name="Mardanov A.V."/>
        </authorList>
    </citation>
    <scope>NUCLEOTIDE SEQUENCE [LARGE SCALE GENOMIC DNA]</scope>
    <source>
        <strain evidence="1 2">Bin19</strain>
    </source>
</reference>
<organism evidence="1 2">
    <name type="scientific">Candidatus Accumulibacter phosphatis</name>
    <dbReference type="NCBI Taxonomy" id="327160"/>
    <lineage>
        <taxon>Bacteria</taxon>
        <taxon>Pseudomonadati</taxon>
        <taxon>Pseudomonadota</taxon>
        <taxon>Betaproteobacteria</taxon>
        <taxon>Candidatus Accumulibacter</taxon>
    </lineage>
</organism>
<evidence type="ECO:0000313" key="2">
    <source>
        <dbReference type="Proteomes" id="UP000306324"/>
    </source>
</evidence>
<evidence type="ECO:0000313" key="1">
    <source>
        <dbReference type="EMBL" id="TMQ74454.1"/>
    </source>
</evidence>
<proteinExistence type="predicted"/>
<protein>
    <submittedName>
        <fullName evidence="1">Uncharacterized protein</fullName>
    </submittedName>
</protein>
<dbReference type="Proteomes" id="UP000306324">
    <property type="component" value="Unassembled WGS sequence"/>
</dbReference>
<name>A0A5S4EGS2_9PROT</name>
<accession>A0A5S4EGS2</accession>
<keyword evidence="2" id="KW-1185">Reference proteome</keyword>
<comment type="caution">
    <text evidence="1">The sequence shown here is derived from an EMBL/GenBank/DDBJ whole genome shotgun (WGS) entry which is preliminary data.</text>
</comment>
<dbReference type="EMBL" id="SWAD01000209">
    <property type="protein sequence ID" value="TMQ74454.1"/>
    <property type="molecule type" value="Genomic_DNA"/>
</dbReference>
<gene>
    <name evidence="1" type="ORF">ACCUM_0756</name>
</gene>